<protein>
    <submittedName>
        <fullName evidence="2">Uncharacterized protein</fullName>
    </submittedName>
</protein>
<keyword evidence="1" id="KW-0472">Membrane</keyword>
<organism evidence="2 3">
    <name type="scientific">Aspergillus welwitschiae</name>
    <dbReference type="NCBI Taxonomy" id="1341132"/>
    <lineage>
        <taxon>Eukaryota</taxon>
        <taxon>Fungi</taxon>
        <taxon>Dikarya</taxon>
        <taxon>Ascomycota</taxon>
        <taxon>Pezizomycotina</taxon>
        <taxon>Eurotiomycetes</taxon>
        <taxon>Eurotiomycetidae</taxon>
        <taxon>Eurotiales</taxon>
        <taxon>Aspergillaceae</taxon>
        <taxon>Aspergillus</taxon>
        <taxon>Aspergillus subgen. Circumdati</taxon>
    </lineage>
</organism>
<proteinExistence type="predicted"/>
<dbReference type="EMBL" id="KZ852034">
    <property type="protein sequence ID" value="RDH37793.1"/>
    <property type="molecule type" value="Genomic_DNA"/>
</dbReference>
<keyword evidence="3" id="KW-1185">Reference proteome</keyword>
<evidence type="ECO:0000313" key="2">
    <source>
        <dbReference type="EMBL" id="RDH37793.1"/>
    </source>
</evidence>
<evidence type="ECO:0000256" key="1">
    <source>
        <dbReference type="SAM" id="Phobius"/>
    </source>
</evidence>
<sequence length="74" mass="8522">MGIPLIPFCVLFRKIIFLLIVVEMSFIAFVVALQIYLSICTFVDRDGDHGGYSIIEQKDTRWIDLLWDLADRAS</sequence>
<dbReference type="AlphaFoldDB" id="A0A3F3QEX8"/>
<accession>A0A3F3QEX8</accession>
<dbReference type="GeneID" id="38132939"/>
<keyword evidence="1" id="KW-0812">Transmembrane</keyword>
<gene>
    <name evidence="2" type="ORF">BDQ94DRAFT_135025</name>
</gene>
<feature type="transmembrane region" description="Helical" evidence="1">
    <location>
        <begin position="15"/>
        <end position="37"/>
    </location>
</feature>
<dbReference type="RefSeq" id="XP_026630815.1">
    <property type="nucleotide sequence ID" value="XM_026764583.1"/>
</dbReference>
<reference evidence="2 3" key="1">
    <citation type="submission" date="2018-07" db="EMBL/GenBank/DDBJ databases">
        <title>The genomes of Aspergillus section Nigri reveals drivers in fungal speciation.</title>
        <authorList>
            <consortium name="DOE Joint Genome Institute"/>
            <person name="Vesth T.C."/>
            <person name="Nybo J."/>
            <person name="Theobald S."/>
            <person name="Brandl J."/>
            <person name="Frisvad J.C."/>
            <person name="Nielsen K.F."/>
            <person name="Lyhne E.K."/>
            <person name="Kogle M.E."/>
            <person name="Kuo A."/>
            <person name="Riley R."/>
            <person name="Clum A."/>
            <person name="Nolan M."/>
            <person name="Lipzen A."/>
            <person name="Salamov A."/>
            <person name="Henrissat B."/>
            <person name="Wiebenga A."/>
            <person name="De vries R.P."/>
            <person name="Grigoriev I.V."/>
            <person name="Mortensen U.H."/>
            <person name="Andersen M.R."/>
            <person name="Baker S.E."/>
        </authorList>
    </citation>
    <scope>NUCLEOTIDE SEQUENCE [LARGE SCALE GENOMIC DNA]</scope>
    <source>
        <strain evidence="2 3">CBS 139.54b</strain>
    </source>
</reference>
<evidence type="ECO:0000313" key="3">
    <source>
        <dbReference type="Proteomes" id="UP000253729"/>
    </source>
</evidence>
<keyword evidence="1" id="KW-1133">Transmembrane helix</keyword>
<dbReference type="Proteomes" id="UP000253729">
    <property type="component" value="Unassembled WGS sequence"/>
</dbReference>
<name>A0A3F3QEX8_9EURO</name>